<dbReference type="SUPFAM" id="SSF63892">
    <property type="entry name" value="Pyridoxine 5'-phosphate synthase"/>
    <property type="match status" value="1"/>
</dbReference>
<feature type="binding site" evidence="4">
    <location>
        <position position="50"/>
    </location>
    <ligand>
        <name>1-deoxy-D-xylulose 5-phosphate</name>
        <dbReference type="ChEBI" id="CHEBI:57792"/>
    </ligand>
</feature>
<dbReference type="CDD" id="cd00003">
    <property type="entry name" value="PNPsynthase"/>
    <property type="match status" value="1"/>
</dbReference>
<comment type="caution">
    <text evidence="6">The sequence shown here is derived from an EMBL/GenBank/DDBJ whole genome shotgun (WGS) entry which is preliminary data.</text>
</comment>
<name>A0A2N5Y0N7_9GAMM</name>
<comment type="subunit">
    <text evidence="4">Homooctamer; tetramer of dimers.</text>
</comment>
<feature type="binding site" evidence="4">
    <location>
        <position position="45"/>
    </location>
    <ligand>
        <name>1-deoxy-D-xylulose 5-phosphate</name>
        <dbReference type="ChEBI" id="CHEBI:57792"/>
    </ligand>
</feature>
<keyword evidence="3 4" id="KW-0664">Pyridoxine biosynthesis</keyword>
<gene>
    <name evidence="4" type="primary">pdxJ</name>
    <name evidence="6" type="ORF">CWI75_12765</name>
</gene>
<proteinExistence type="inferred from homology"/>
<feature type="site" description="Transition state stabilizer" evidence="4">
    <location>
        <position position="165"/>
    </location>
</feature>
<dbReference type="Gene3D" id="3.20.20.70">
    <property type="entry name" value="Aldolase class I"/>
    <property type="match status" value="1"/>
</dbReference>
<evidence type="ECO:0000256" key="2">
    <source>
        <dbReference type="ARBA" id="ARBA00022679"/>
    </source>
</evidence>
<comment type="similarity">
    <text evidence="4">Belongs to the PNP synthase family.</text>
</comment>
<feature type="active site" description="Proton acceptor" evidence="4">
    <location>
        <position position="43"/>
    </location>
</feature>
<feature type="binding site" evidence="4">
    <location>
        <begin position="228"/>
        <end position="229"/>
    </location>
    <ligand>
        <name>3-amino-2-oxopropyl phosphate</name>
        <dbReference type="ChEBI" id="CHEBI:57279"/>
    </ligand>
</feature>
<accession>A0A2N5Y0N7</accession>
<keyword evidence="1 4" id="KW-0963">Cytoplasm</keyword>
<dbReference type="InterPro" id="IPR013785">
    <property type="entry name" value="Aldolase_TIM"/>
</dbReference>
<keyword evidence="2 4" id="KW-0808">Transferase</keyword>
<feature type="binding site" evidence="4">
    <location>
        <position position="18"/>
    </location>
    <ligand>
        <name>3-amino-2-oxopropyl phosphate</name>
        <dbReference type="ChEBI" id="CHEBI:57279"/>
    </ligand>
</feature>
<evidence type="ECO:0000313" key="6">
    <source>
        <dbReference type="EMBL" id="PLW81962.1"/>
    </source>
</evidence>
<feature type="active site" description="Proton acceptor" evidence="4">
    <location>
        <position position="70"/>
    </location>
</feature>
<evidence type="ECO:0000313" key="7">
    <source>
        <dbReference type="Proteomes" id="UP000234845"/>
    </source>
</evidence>
<dbReference type="Pfam" id="PF03740">
    <property type="entry name" value="PdxJ"/>
    <property type="match status" value="1"/>
</dbReference>
<dbReference type="NCBIfam" id="NF003626">
    <property type="entry name" value="PRK05265.1-4"/>
    <property type="match status" value="1"/>
</dbReference>
<comment type="function">
    <text evidence="4">Catalyzes the complicated ring closure reaction between the two acyclic compounds 1-deoxy-D-xylulose-5-phosphate (DXP) and 3-amino-2-oxopropyl phosphate (1-amino-acetone-3-phosphate or AAP) to form pyridoxine 5'-phosphate (PNP) and inorganic phosphate.</text>
</comment>
<reference evidence="7" key="1">
    <citation type="submission" date="2017-11" db="EMBL/GenBank/DDBJ databases">
        <title>The draft genome sequence of Chromatocurvus sp. F02.</title>
        <authorList>
            <person name="Du Z.-J."/>
            <person name="Chang Y.-Q."/>
        </authorList>
    </citation>
    <scope>NUCLEOTIDE SEQUENCE [LARGE SCALE GENOMIC DNA]</scope>
    <source>
        <strain evidence="7">F02</strain>
    </source>
</reference>
<evidence type="ECO:0000256" key="3">
    <source>
        <dbReference type="ARBA" id="ARBA00023096"/>
    </source>
</evidence>
<comment type="catalytic activity">
    <reaction evidence="4">
        <text>3-amino-2-oxopropyl phosphate + 1-deoxy-D-xylulose 5-phosphate = pyridoxine 5'-phosphate + phosphate + 2 H2O + H(+)</text>
        <dbReference type="Rhea" id="RHEA:15265"/>
        <dbReference type="ChEBI" id="CHEBI:15377"/>
        <dbReference type="ChEBI" id="CHEBI:15378"/>
        <dbReference type="ChEBI" id="CHEBI:43474"/>
        <dbReference type="ChEBI" id="CHEBI:57279"/>
        <dbReference type="ChEBI" id="CHEBI:57792"/>
        <dbReference type="ChEBI" id="CHEBI:58589"/>
        <dbReference type="EC" id="2.6.99.2"/>
    </reaction>
</comment>
<comment type="pathway">
    <text evidence="4">Cofactor biosynthesis; pyridoxine 5'-phosphate biosynthesis; pyridoxine 5'-phosphate from D-erythrose 4-phosphate: step 5/5.</text>
</comment>
<dbReference type="AlphaFoldDB" id="A0A2N5Y0N7"/>
<protein>
    <recommendedName>
        <fullName evidence="4 5">Pyridoxine 5'-phosphate synthase</fullName>
        <shortName evidence="4">PNP synthase</shortName>
        <ecNumber evidence="4 5">2.6.99.2</ecNumber>
    </recommendedName>
</protein>
<dbReference type="GO" id="GO:0033856">
    <property type="term" value="F:pyridoxine 5'-phosphate synthase activity"/>
    <property type="evidence" value="ECO:0007669"/>
    <property type="project" value="UniProtKB-UniRule"/>
</dbReference>
<dbReference type="EC" id="2.6.99.2" evidence="4 5"/>
<dbReference type="PANTHER" id="PTHR30456">
    <property type="entry name" value="PYRIDOXINE 5'-PHOSPHATE SYNTHASE"/>
    <property type="match status" value="1"/>
</dbReference>
<dbReference type="NCBIfam" id="TIGR00559">
    <property type="entry name" value="pdxJ"/>
    <property type="match status" value="1"/>
</dbReference>
<dbReference type="Proteomes" id="UP000234845">
    <property type="component" value="Unassembled WGS sequence"/>
</dbReference>
<feature type="active site" description="Proton donor" evidence="4">
    <location>
        <position position="206"/>
    </location>
</feature>
<evidence type="ECO:0000256" key="1">
    <source>
        <dbReference type="ARBA" id="ARBA00022490"/>
    </source>
</evidence>
<dbReference type="HAMAP" id="MF_00279">
    <property type="entry name" value="PdxJ"/>
    <property type="match status" value="1"/>
</dbReference>
<feature type="binding site" evidence="4">
    <location>
        <position position="207"/>
    </location>
    <ligand>
        <name>3-amino-2-oxopropyl phosphate</name>
        <dbReference type="ChEBI" id="CHEBI:57279"/>
    </ligand>
</feature>
<comment type="subcellular location">
    <subcellularLocation>
        <location evidence="4">Cytoplasm</location>
    </subcellularLocation>
</comment>
<evidence type="ECO:0000256" key="4">
    <source>
        <dbReference type="HAMAP-Rule" id="MF_00279"/>
    </source>
</evidence>
<feature type="binding site" evidence="4">
    <location>
        <position position="7"/>
    </location>
    <ligand>
        <name>3-amino-2-oxopropyl phosphate</name>
        <dbReference type="ChEBI" id="CHEBI:57279"/>
    </ligand>
</feature>
<dbReference type="RefSeq" id="WP_101521897.1">
    <property type="nucleotide sequence ID" value="NZ_PKLZ01000009.1"/>
</dbReference>
<dbReference type="EMBL" id="PKLZ01000009">
    <property type="protein sequence ID" value="PLW81962.1"/>
    <property type="molecule type" value="Genomic_DNA"/>
</dbReference>
<dbReference type="InterPro" id="IPR004569">
    <property type="entry name" value="PyrdxlP_synth_PdxJ"/>
</dbReference>
<dbReference type="InterPro" id="IPR036130">
    <property type="entry name" value="Pyridoxine-5'_phos_synth"/>
</dbReference>
<sequence length="259" mass="28004">MIALSVNINKIALIRNSRDTRNPDIPLHAQLCIDAGADGITVHPRPDQRHIRVQDCFDLSAMPGLEFNIEGNPMTGPRKSDRPGVSDYPGFMALVREIRPTQCTLVPDSDNQLTSDHGFDLKRDGDRIAPLVAELQALGIRTSLFMDPDPEQIRLAANIGTDRIELYTESYARAFAAGDNVDAVLQTFITAAEVALDSGLGVNAGHDLDLHNLPLFSKVPGLLEVSIGHALVVDALSMGLAHTIAAYQRALGKSVPDRA</sequence>
<evidence type="ECO:0000256" key="5">
    <source>
        <dbReference type="NCBIfam" id="TIGR00559"/>
    </source>
</evidence>
<dbReference type="GO" id="GO:0005829">
    <property type="term" value="C:cytosol"/>
    <property type="evidence" value="ECO:0007669"/>
    <property type="project" value="TreeGrafter"/>
</dbReference>
<dbReference type="UniPathway" id="UPA00244">
    <property type="reaction ID" value="UER00313"/>
</dbReference>
<organism evidence="6 7">
    <name type="scientific">Kineobactrum sediminis</name>
    <dbReference type="NCBI Taxonomy" id="1905677"/>
    <lineage>
        <taxon>Bacteria</taxon>
        <taxon>Pseudomonadati</taxon>
        <taxon>Pseudomonadota</taxon>
        <taxon>Gammaproteobacteria</taxon>
        <taxon>Cellvibrionales</taxon>
        <taxon>Halieaceae</taxon>
        <taxon>Kineobactrum</taxon>
    </lineage>
</organism>
<dbReference type="GO" id="GO:0008615">
    <property type="term" value="P:pyridoxine biosynthetic process"/>
    <property type="evidence" value="ECO:0007669"/>
    <property type="project" value="UniProtKB-UniRule"/>
</dbReference>
<keyword evidence="7" id="KW-1185">Reference proteome</keyword>
<dbReference type="PANTHER" id="PTHR30456:SF0">
    <property type="entry name" value="PYRIDOXINE 5'-PHOSPHATE SYNTHASE"/>
    <property type="match status" value="1"/>
</dbReference>
<feature type="binding site" evidence="4">
    <location>
        <position position="114"/>
    </location>
    <ligand>
        <name>1-deoxy-D-xylulose 5-phosphate</name>
        <dbReference type="ChEBI" id="CHEBI:57792"/>
    </ligand>
</feature>
<dbReference type="OrthoDB" id="9806590at2"/>
<comment type="caution">
    <text evidence="4">Lacks conserved residue(s) required for the propagation of feature annotation.</text>
</comment>